<dbReference type="RefSeq" id="WP_138188564.1">
    <property type="nucleotide sequence ID" value="NZ_LS992241.1"/>
</dbReference>
<dbReference type="PANTHER" id="PTHR42791">
    <property type="entry name" value="GNAT FAMILY ACETYLTRANSFERASE"/>
    <property type="match status" value="1"/>
</dbReference>
<dbReference type="InterPro" id="IPR000182">
    <property type="entry name" value="GNAT_dom"/>
</dbReference>
<dbReference type="EMBL" id="LS992241">
    <property type="protein sequence ID" value="SYX86728.1"/>
    <property type="molecule type" value="Genomic_DNA"/>
</dbReference>
<dbReference type="Pfam" id="PF00583">
    <property type="entry name" value="Acetyltransf_1"/>
    <property type="match status" value="1"/>
</dbReference>
<keyword evidence="2" id="KW-0808">Transferase</keyword>
<dbReference type="PANTHER" id="PTHR42791:SF1">
    <property type="entry name" value="N-ACETYLTRANSFERASE DOMAIN-CONTAINING PROTEIN"/>
    <property type="match status" value="1"/>
</dbReference>
<reference evidence="3" key="1">
    <citation type="submission" date="2018-08" db="EMBL/GenBank/DDBJ databases">
        <authorList>
            <person name="Chevrot R."/>
        </authorList>
    </citation>
    <scope>NUCLEOTIDE SEQUENCE [LARGE SCALE GENOMIC DNA]</scope>
</reference>
<accession>A0A383RI74</accession>
<feature type="domain" description="N-acetyltransferase" evidence="1">
    <location>
        <begin position="148"/>
        <end position="236"/>
    </location>
</feature>
<dbReference type="InterPro" id="IPR016181">
    <property type="entry name" value="Acyl_CoA_acyltransferase"/>
</dbReference>
<dbReference type="SUPFAM" id="SSF55729">
    <property type="entry name" value="Acyl-CoA N-acyltransferases (Nat)"/>
    <property type="match status" value="1"/>
</dbReference>
<name>A0A383RI74_PAEAL</name>
<dbReference type="Gene3D" id="3.40.630.30">
    <property type="match status" value="1"/>
</dbReference>
<dbReference type="GO" id="GO:0016747">
    <property type="term" value="F:acyltransferase activity, transferring groups other than amino-acyl groups"/>
    <property type="evidence" value="ECO:0007669"/>
    <property type="project" value="InterPro"/>
</dbReference>
<protein>
    <submittedName>
        <fullName evidence="2">Puromycin N-acetyltransferase,-like protein</fullName>
    </submittedName>
</protein>
<organism evidence="2 3">
    <name type="scientific">Paenibacillus alvei</name>
    <name type="common">Bacillus alvei</name>
    <dbReference type="NCBI Taxonomy" id="44250"/>
    <lineage>
        <taxon>Bacteria</taxon>
        <taxon>Bacillati</taxon>
        <taxon>Bacillota</taxon>
        <taxon>Bacilli</taxon>
        <taxon>Bacillales</taxon>
        <taxon>Paenibacillaceae</taxon>
        <taxon>Paenibacillus</taxon>
    </lineage>
</organism>
<dbReference type="InterPro" id="IPR052523">
    <property type="entry name" value="Trichothecene_AcTrans"/>
</dbReference>
<evidence type="ECO:0000313" key="3">
    <source>
        <dbReference type="Proteomes" id="UP000304148"/>
    </source>
</evidence>
<proteinExistence type="predicted"/>
<evidence type="ECO:0000313" key="2">
    <source>
        <dbReference type="EMBL" id="SYX86728.1"/>
    </source>
</evidence>
<dbReference type="PROSITE" id="PS51186">
    <property type="entry name" value="GNAT"/>
    <property type="match status" value="1"/>
</dbReference>
<evidence type="ECO:0000259" key="1">
    <source>
        <dbReference type="PROSITE" id="PS51186"/>
    </source>
</evidence>
<gene>
    <name evidence="2" type="ORF">PBLR_15154</name>
</gene>
<dbReference type="Proteomes" id="UP000304148">
    <property type="component" value="Chromosome"/>
</dbReference>
<dbReference type="CDD" id="cd04301">
    <property type="entry name" value="NAT_SF"/>
    <property type="match status" value="1"/>
</dbReference>
<dbReference type="AlphaFoldDB" id="A0A383RI74"/>
<sequence>MIRGGTICNSRASHPNVTTNRTAEPYSVKLRRTDIRQAAVVLAQGFMDDPLYEHMLPERTTRLEVLIIFFRNYIAMLYEEADLYATSERLEAVALVFRSERAGVSRFSHAKYLYRIACAIIKSIPMCRYISFHQFLRGLSTLNSMSSAWISELNEQDYIHLDMLVVQPQCRGHGFVSQLMRPLLSECDARGIPCTLETHNPSNISLYGHYGFEVVDTIPMPGNSVSQQYCMVYRPDK</sequence>